<organism evidence="1">
    <name type="scientific">marine sediment metagenome</name>
    <dbReference type="NCBI Taxonomy" id="412755"/>
    <lineage>
        <taxon>unclassified sequences</taxon>
        <taxon>metagenomes</taxon>
        <taxon>ecological metagenomes</taxon>
    </lineage>
</organism>
<comment type="caution">
    <text evidence="1">The sequence shown here is derived from an EMBL/GenBank/DDBJ whole genome shotgun (WGS) entry which is preliminary data.</text>
</comment>
<proteinExistence type="predicted"/>
<name>X0T521_9ZZZZ</name>
<protein>
    <submittedName>
        <fullName evidence="1">Uncharacterized protein</fullName>
    </submittedName>
</protein>
<dbReference type="EMBL" id="BARS01016565">
    <property type="protein sequence ID" value="GAF88314.1"/>
    <property type="molecule type" value="Genomic_DNA"/>
</dbReference>
<evidence type="ECO:0000313" key="1">
    <source>
        <dbReference type="EMBL" id="GAF88314.1"/>
    </source>
</evidence>
<reference evidence="1" key="1">
    <citation type="journal article" date="2014" name="Front. Microbiol.">
        <title>High frequency of phylogenetically diverse reductive dehalogenase-homologous genes in deep subseafloor sedimentary metagenomes.</title>
        <authorList>
            <person name="Kawai M."/>
            <person name="Futagami T."/>
            <person name="Toyoda A."/>
            <person name="Takaki Y."/>
            <person name="Nishi S."/>
            <person name="Hori S."/>
            <person name="Arai W."/>
            <person name="Tsubouchi T."/>
            <person name="Morono Y."/>
            <person name="Uchiyama I."/>
            <person name="Ito T."/>
            <person name="Fujiyama A."/>
            <person name="Inagaki F."/>
            <person name="Takami H."/>
        </authorList>
    </citation>
    <scope>NUCLEOTIDE SEQUENCE</scope>
    <source>
        <strain evidence="1">Expedition CK06-06</strain>
    </source>
</reference>
<accession>X0T521</accession>
<dbReference type="AlphaFoldDB" id="X0T521"/>
<sequence length="185" mass="18982">ASTPIEFEYTSGLTLTADLVKSSDDSASASGLSATELTNGKGLYRVSYTGAETGKHTLHVKQGTTVVAVYRYTLADTTAVHIPVPGSISNDTTTILARLDTLSSASGSGADGVTITVNVDGAPVSDMDVWVSSDENGSTVVAGTARTNSSGQVTLYLDAGSTYYLWGQKDGVNSIQGNSFVAVAD</sequence>
<feature type="non-terminal residue" evidence="1">
    <location>
        <position position="1"/>
    </location>
</feature>
<gene>
    <name evidence="1" type="ORF">S01H1_27231</name>
</gene>